<accession>A0A7Z7YEI2</accession>
<proteinExistence type="predicted"/>
<evidence type="ECO:0000313" key="2">
    <source>
        <dbReference type="Proteomes" id="UP000294145"/>
    </source>
</evidence>
<gene>
    <name evidence="1" type="ORF">EYB64_12290</name>
</gene>
<sequence>MKKMFGIHQAVSFCLPDSIKQSGVVLERIERETGVVYLVQLDGSEETLIVNESFIEQEISIKAVTRQGVIVYSNGAEIDLERVVAYALDSLELQADRLSEQNLKAAVKRLSTMVVE</sequence>
<dbReference type="EMBL" id="SISP01000020">
    <property type="protein sequence ID" value="TBM41347.1"/>
    <property type="molecule type" value="Genomic_DNA"/>
</dbReference>
<dbReference type="AlphaFoldDB" id="A0A7Z7YEI2"/>
<dbReference type="RefSeq" id="WP_154715460.1">
    <property type="nucleotide sequence ID" value="NZ_POTE01000087.1"/>
</dbReference>
<protein>
    <submittedName>
        <fullName evidence="1">Uncharacterized protein</fullName>
    </submittedName>
</protein>
<evidence type="ECO:0000313" key="1">
    <source>
        <dbReference type="EMBL" id="TBM41347.1"/>
    </source>
</evidence>
<dbReference type="Proteomes" id="UP000294145">
    <property type="component" value="Unassembled WGS sequence"/>
</dbReference>
<reference evidence="1 2" key="1">
    <citation type="submission" date="2019-02" db="EMBL/GenBank/DDBJ databases">
        <title>Genomic plasticity associated with the antimicrobial resistance in Vibrio cholerae.</title>
        <authorList>
            <person name="Verma J."/>
            <person name="Bag S."/>
            <person name="Saha B."/>
            <person name="Kumar P."/>
            <person name="Ghosh T.S."/>
            <person name="Dayal M."/>
            <person name="Senapati T."/>
            <person name="Mehra S."/>
            <person name="Dey P."/>
            <person name="Desigamani A."/>
            <person name="Kumar D."/>
            <person name="Rana P."/>
            <person name="Kumar B."/>
            <person name="Maiti T.K."/>
            <person name="Sharma N.C."/>
            <person name="Bhadra R.K."/>
            <person name="Mutreja A."/>
            <person name="Nair G.B."/>
            <person name="Ramamurthy T."/>
            <person name="Das B."/>
        </authorList>
    </citation>
    <scope>NUCLEOTIDE SEQUENCE [LARGE SCALE GENOMIC DNA]</scope>
    <source>
        <strain evidence="1 2">IDH06781</strain>
    </source>
</reference>
<name>A0A7Z7YEI2_VIBCL</name>
<organism evidence="1 2">
    <name type="scientific">Vibrio cholerae</name>
    <dbReference type="NCBI Taxonomy" id="666"/>
    <lineage>
        <taxon>Bacteria</taxon>
        <taxon>Pseudomonadati</taxon>
        <taxon>Pseudomonadota</taxon>
        <taxon>Gammaproteobacteria</taxon>
        <taxon>Vibrionales</taxon>
        <taxon>Vibrionaceae</taxon>
        <taxon>Vibrio</taxon>
    </lineage>
</organism>
<comment type="caution">
    <text evidence="1">The sequence shown here is derived from an EMBL/GenBank/DDBJ whole genome shotgun (WGS) entry which is preliminary data.</text>
</comment>